<accession>A0A1Q3CSC9</accession>
<dbReference type="Proteomes" id="UP000187406">
    <property type="component" value="Unassembled WGS sequence"/>
</dbReference>
<sequence>MTKKMIEKFDKYWHVIHYVMGAANILDPRFKIKYREFFYPQIYGNDYYQEEIDRIKNICYDFVFEYQSKQAKASSNSFTKEVVPQYLNAFEVLCKSKTKKILVWEN</sequence>
<dbReference type="Pfam" id="PF14372">
    <property type="entry name" value="hAT-like_RNase-H"/>
    <property type="match status" value="1"/>
</dbReference>
<name>A0A1Q3CSC9_CEPFO</name>
<dbReference type="InterPro" id="IPR025525">
    <property type="entry name" value="hAT-like_transposase_RNase-H"/>
</dbReference>
<proteinExistence type="predicted"/>
<dbReference type="InParanoid" id="A0A1Q3CSC9"/>
<comment type="caution">
    <text evidence="2">The sequence shown here is derived from an EMBL/GenBank/DDBJ whole genome shotgun (WGS) entry which is preliminary data.</text>
</comment>
<dbReference type="PANTHER" id="PTHR23272">
    <property type="entry name" value="BED FINGER-RELATED"/>
    <property type="match status" value="1"/>
</dbReference>
<reference evidence="3" key="1">
    <citation type="submission" date="2016-04" db="EMBL/GenBank/DDBJ databases">
        <title>Cephalotus genome sequencing.</title>
        <authorList>
            <person name="Fukushima K."/>
            <person name="Hasebe M."/>
            <person name="Fang X."/>
        </authorList>
    </citation>
    <scope>NUCLEOTIDE SEQUENCE [LARGE SCALE GENOMIC DNA]</scope>
    <source>
        <strain evidence="3">cv. St1</strain>
    </source>
</reference>
<evidence type="ECO:0000313" key="2">
    <source>
        <dbReference type="EMBL" id="GAV82973.1"/>
    </source>
</evidence>
<feature type="domain" description="hAT-like transposase RNase-H fold" evidence="1">
    <location>
        <begin position="1"/>
        <end position="66"/>
    </location>
</feature>
<evidence type="ECO:0000259" key="1">
    <source>
        <dbReference type="Pfam" id="PF14372"/>
    </source>
</evidence>
<organism evidence="2 3">
    <name type="scientific">Cephalotus follicularis</name>
    <name type="common">Albany pitcher plant</name>
    <dbReference type="NCBI Taxonomy" id="3775"/>
    <lineage>
        <taxon>Eukaryota</taxon>
        <taxon>Viridiplantae</taxon>
        <taxon>Streptophyta</taxon>
        <taxon>Embryophyta</taxon>
        <taxon>Tracheophyta</taxon>
        <taxon>Spermatophyta</taxon>
        <taxon>Magnoliopsida</taxon>
        <taxon>eudicotyledons</taxon>
        <taxon>Gunneridae</taxon>
        <taxon>Pentapetalae</taxon>
        <taxon>rosids</taxon>
        <taxon>fabids</taxon>
        <taxon>Oxalidales</taxon>
        <taxon>Cephalotaceae</taxon>
        <taxon>Cephalotus</taxon>
    </lineage>
</organism>
<protein>
    <submittedName>
        <fullName evidence="2">DUF4413 domain-containing protein</fullName>
    </submittedName>
</protein>
<evidence type="ECO:0000313" key="3">
    <source>
        <dbReference type="Proteomes" id="UP000187406"/>
    </source>
</evidence>
<dbReference type="OrthoDB" id="1301613at2759"/>
<gene>
    <name evidence="2" type="ORF">CFOL_v3_26424</name>
</gene>
<dbReference type="AlphaFoldDB" id="A0A1Q3CSC9"/>
<dbReference type="GO" id="GO:0003677">
    <property type="term" value="F:DNA binding"/>
    <property type="evidence" value="ECO:0007669"/>
    <property type="project" value="InterPro"/>
</dbReference>
<dbReference type="PANTHER" id="PTHR23272:SF179">
    <property type="entry name" value="ZINC FINGER BED DOMAIN-CONTAINING PROTEIN RICESLEEPER 2-LIKE ISOFORM X1"/>
    <property type="match status" value="1"/>
</dbReference>
<keyword evidence="3" id="KW-1185">Reference proteome</keyword>
<dbReference type="EMBL" id="BDDD01002770">
    <property type="protein sequence ID" value="GAV82973.1"/>
    <property type="molecule type" value="Genomic_DNA"/>
</dbReference>